<feature type="domain" description="Creatinase N-terminal" evidence="2">
    <location>
        <begin position="10"/>
        <end position="155"/>
    </location>
</feature>
<evidence type="ECO:0000313" key="3">
    <source>
        <dbReference type="EMBL" id="GAE29097.1"/>
    </source>
</evidence>
<dbReference type="InterPro" id="IPR000587">
    <property type="entry name" value="Creatinase_N"/>
</dbReference>
<organism evidence="3 4">
    <name type="scientific">Halalkalibacter hemicellulosilyticusJCM 9152</name>
    <dbReference type="NCBI Taxonomy" id="1236971"/>
    <lineage>
        <taxon>Bacteria</taxon>
        <taxon>Bacillati</taxon>
        <taxon>Bacillota</taxon>
        <taxon>Bacilli</taxon>
        <taxon>Bacillales</taxon>
        <taxon>Bacillaceae</taxon>
        <taxon>Halalkalibacter</taxon>
    </lineage>
</organism>
<feature type="domain" description="Peptidase M24" evidence="1">
    <location>
        <begin position="162"/>
        <end position="371"/>
    </location>
</feature>
<dbReference type="CDD" id="cd01066">
    <property type="entry name" value="APP_MetAP"/>
    <property type="match status" value="1"/>
</dbReference>
<dbReference type="SUPFAM" id="SSF53092">
    <property type="entry name" value="Creatinase/prolidase N-terminal domain"/>
    <property type="match status" value="1"/>
</dbReference>
<evidence type="ECO:0000313" key="4">
    <source>
        <dbReference type="Proteomes" id="UP000018895"/>
    </source>
</evidence>
<dbReference type="Gene3D" id="3.90.230.10">
    <property type="entry name" value="Creatinase/methionine aminopeptidase superfamily"/>
    <property type="match status" value="1"/>
</dbReference>
<reference evidence="3" key="1">
    <citation type="journal article" date="2014" name="Genome Announc.">
        <title>Draft Genome Sequences of Three Alkaliphilic Bacillus Strains, Bacillus wakoensis JCM 9140T, Bacillus akibai JCM 9157T, and Bacillus hemicellulosilyticus JCM 9152T.</title>
        <authorList>
            <person name="Yuki M."/>
            <person name="Oshima K."/>
            <person name="Suda W."/>
            <person name="Oshida Y."/>
            <person name="Kitamura K."/>
            <person name="Iida T."/>
            <person name="Hattori M."/>
            <person name="Ohkuma M."/>
        </authorList>
    </citation>
    <scope>NUCLEOTIDE SEQUENCE [LARGE SCALE GENOMIC DNA]</scope>
    <source>
        <strain evidence="3">JCM 9152</strain>
    </source>
</reference>
<dbReference type="PANTHER" id="PTHR46112:SF2">
    <property type="entry name" value="XAA-PRO AMINOPEPTIDASE P-RELATED"/>
    <property type="match status" value="1"/>
</dbReference>
<dbReference type="PANTHER" id="PTHR46112">
    <property type="entry name" value="AMINOPEPTIDASE"/>
    <property type="match status" value="1"/>
</dbReference>
<comment type="caution">
    <text evidence="3">The sequence shown here is derived from an EMBL/GenBank/DDBJ whole genome shotgun (WGS) entry which is preliminary data.</text>
</comment>
<dbReference type="SUPFAM" id="SSF55920">
    <property type="entry name" value="Creatinase/aminopeptidase"/>
    <property type="match status" value="1"/>
</dbReference>
<gene>
    <name evidence="3" type="ORF">JCM9152_437</name>
</gene>
<accession>W4QAU9</accession>
<dbReference type="OrthoDB" id="9761809at2"/>
<protein>
    <submittedName>
        <fullName evidence="3">Xaa-Pro dipeptidase</fullName>
    </submittedName>
</protein>
<proteinExistence type="predicted"/>
<dbReference type="InterPro" id="IPR036005">
    <property type="entry name" value="Creatinase/aminopeptidase-like"/>
</dbReference>
<dbReference type="Proteomes" id="UP000018895">
    <property type="component" value="Unassembled WGS sequence"/>
</dbReference>
<dbReference type="Pfam" id="PF00557">
    <property type="entry name" value="Peptidase_M24"/>
    <property type="match status" value="1"/>
</dbReference>
<dbReference type="Pfam" id="PF01321">
    <property type="entry name" value="Creatinase_N"/>
    <property type="match status" value="1"/>
</dbReference>
<dbReference type="AlphaFoldDB" id="W4QAU9"/>
<dbReference type="STRING" id="1236971.JCM9152_437"/>
<dbReference type="RefSeq" id="WP_035340292.1">
    <property type="nucleotide sequence ID" value="NZ_BAUU01000002.1"/>
</dbReference>
<sequence length="396" mass="45304">MFPLKEYHQRLHTLKKRMAHEGVEVLLISNPSNMYYLSNYSAWSFYVHQMMIVTLEDAQPIWIGRQMDAQGVSKTTWLDDHHIIPYPDYYVQSKEKHPMNFIVNILKEIGQSNRVIGIEMDAHYFTGLSYEQLTNGLPNATFKDTTTLVNMIRLIKSEREIECMRKAAKIVEQTMQAAYDKVNVGVRECDVAATIFHSQIQGTKDFGGDYTSIVPMLPTNEHTSCPHLTWTDQTYKTGDFLTLEIAGAYKRYHAPMARTMSLGPAPHKLKELSKVVEEGIQLTLDAIKPGMTAEEVERVWRRAIEKKGHTKASRLGYSVGLSFPPDWGEHTISFRQGDLSILKPNMTFHLMPGIWYEDYGIEITETILLTDKGVKTLTTFPRALYEKSCLHMSESV</sequence>
<name>W4QAU9_9BACI</name>
<evidence type="ECO:0000259" key="1">
    <source>
        <dbReference type="Pfam" id="PF00557"/>
    </source>
</evidence>
<dbReference type="EMBL" id="BAUU01000002">
    <property type="protein sequence ID" value="GAE29097.1"/>
    <property type="molecule type" value="Genomic_DNA"/>
</dbReference>
<evidence type="ECO:0000259" key="2">
    <source>
        <dbReference type="Pfam" id="PF01321"/>
    </source>
</evidence>
<dbReference type="InterPro" id="IPR029149">
    <property type="entry name" value="Creatin/AminoP/Spt16_N"/>
</dbReference>
<dbReference type="InterPro" id="IPR050659">
    <property type="entry name" value="Peptidase_M24B"/>
</dbReference>
<keyword evidence="4" id="KW-1185">Reference proteome</keyword>
<dbReference type="InterPro" id="IPR000994">
    <property type="entry name" value="Pept_M24"/>
</dbReference>
<dbReference type="Gene3D" id="3.40.350.10">
    <property type="entry name" value="Creatinase/prolidase N-terminal domain"/>
    <property type="match status" value="1"/>
</dbReference>